<dbReference type="InterPro" id="IPR012296">
    <property type="entry name" value="Nuclease_put_TT1808"/>
</dbReference>
<organism evidence="2 3">
    <name type="scientific">Planosporangium mesophilum</name>
    <dbReference type="NCBI Taxonomy" id="689768"/>
    <lineage>
        <taxon>Bacteria</taxon>
        <taxon>Bacillati</taxon>
        <taxon>Actinomycetota</taxon>
        <taxon>Actinomycetes</taxon>
        <taxon>Micromonosporales</taxon>
        <taxon>Micromonosporaceae</taxon>
        <taxon>Planosporangium</taxon>
    </lineage>
</organism>
<dbReference type="SUPFAM" id="SSF52980">
    <property type="entry name" value="Restriction endonuclease-like"/>
    <property type="match status" value="1"/>
</dbReference>
<dbReference type="CDD" id="cd06260">
    <property type="entry name" value="DUF820-like"/>
    <property type="match status" value="1"/>
</dbReference>
<dbReference type="EMBL" id="BOON01000043">
    <property type="protein sequence ID" value="GII24927.1"/>
    <property type="molecule type" value="Genomic_DNA"/>
</dbReference>
<accession>A0A8J3TGV7</accession>
<evidence type="ECO:0000259" key="1">
    <source>
        <dbReference type="Pfam" id="PF05685"/>
    </source>
</evidence>
<dbReference type="Gene3D" id="3.90.1570.10">
    <property type="entry name" value="tt1808, chain A"/>
    <property type="match status" value="1"/>
</dbReference>
<dbReference type="InterPro" id="IPR011335">
    <property type="entry name" value="Restrct_endonuc-II-like"/>
</dbReference>
<dbReference type="AlphaFoldDB" id="A0A8J3TGV7"/>
<keyword evidence="3" id="KW-1185">Reference proteome</keyword>
<name>A0A8J3TGV7_9ACTN</name>
<dbReference type="Proteomes" id="UP000599074">
    <property type="component" value="Unassembled WGS sequence"/>
</dbReference>
<dbReference type="RefSeq" id="WP_168113755.1">
    <property type="nucleotide sequence ID" value="NZ_BOON01000043.1"/>
</dbReference>
<dbReference type="InterPro" id="IPR008538">
    <property type="entry name" value="Uma2"/>
</dbReference>
<evidence type="ECO:0000313" key="2">
    <source>
        <dbReference type="EMBL" id="GII24927.1"/>
    </source>
</evidence>
<dbReference type="PANTHER" id="PTHR35400">
    <property type="entry name" value="SLR1083 PROTEIN"/>
    <property type="match status" value="1"/>
</dbReference>
<dbReference type="Pfam" id="PF05685">
    <property type="entry name" value="Uma2"/>
    <property type="match status" value="1"/>
</dbReference>
<comment type="caution">
    <text evidence="2">The sequence shown here is derived from an EMBL/GenBank/DDBJ whole genome shotgun (WGS) entry which is preliminary data.</text>
</comment>
<reference evidence="2" key="1">
    <citation type="submission" date="2021-01" db="EMBL/GenBank/DDBJ databases">
        <title>Whole genome shotgun sequence of Planosporangium mesophilum NBRC 109066.</title>
        <authorList>
            <person name="Komaki H."/>
            <person name="Tamura T."/>
        </authorList>
    </citation>
    <scope>NUCLEOTIDE SEQUENCE</scope>
    <source>
        <strain evidence="2">NBRC 109066</strain>
    </source>
</reference>
<feature type="domain" description="Putative restriction endonuclease" evidence="1">
    <location>
        <begin position="17"/>
        <end position="176"/>
    </location>
</feature>
<dbReference type="PANTHER" id="PTHR35400:SF3">
    <property type="entry name" value="SLL1072 PROTEIN"/>
    <property type="match status" value="1"/>
</dbReference>
<gene>
    <name evidence="2" type="ORF">Pme01_45240</name>
</gene>
<sequence length="185" mass="20560">MTMTESLVPPSAGWTVDDLYQLPDIGVRYELFDGSLLVSPAPALRHVRATTLLRNLLLTQAPRDLMIVEGAGVTIHSRRTYFIPDLCVIRAVSLDKDTDQLDQDDMLLAVEVLSPSNPGNDLVLKRHYYASGGIPQYWIVDPKARRLTVLTLDGDSYADRAVVEPGQVWQSEEPFPLAIDPADFL</sequence>
<proteinExistence type="predicted"/>
<evidence type="ECO:0000313" key="3">
    <source>
        <dbReference type="Proteomes" id="UP000599074"/>
    </source>
</evidence>
<protein>
    <recommendedName>
        <fullName evidence="1">Putative restriction endonuclease domain-containing protein</fullName>
    </recommendedName>
</protein>